<proteinExistence type="predicted"/>
<evidence type="ECO:0000256" key="1">
    <source>
        <dbReference type="SAM" id="MobiDB-lite"/>
    </source>
</evidence>
<gene>
    <name evidence="2" type="ORF">SAMN05444008_106120</name>
</gene>
<dbReference type="STRING" id="1302690.BUE76_09425"/>
<organism evidence="2 3">
    <name type="scientific">Cnuella takakiae</name>
    <dbReference type="NCBI Taxonomy" id="1302690"/>
    <lineage>
        <taxon>Bacteria</taxon>
        <taxon>Pseudomonadati</taxon>
        <taxon>Bacteroidota</taxon>
        <taxon>Chitinophagia</taxon>
        <taxon>Chitinophagales</taxon>
        <taxon>Chitinophagaceae</taxon>
        <taxon>Cnuella</taxon>
    </lineage>
</organism>
<dbReference type="EMBL" id="FQUO01000006">
    <property type="protein sequence ID" value="SHF25406.1"/>
    <property type="molecule type" value="Genomic_DNA"/>
</dbReference>
<protein>
    <submittedName>
        <fullName evidence="2">Uncharacterized protein</fullName>
    </submittedName>
</protein>
<name>A0A1M5A5U2_9BACT</name>
<feature type="compositionally biased region" description="Low complexity" evidence="1">
    <location>
        <begin position="66"/>
        <end position="83"/>
    </location>
</feature>
<reference evidence="2 3" key="1">
    <citation type="submission" date="2016-11" db="EMBL/GenBank/DDBJ databases">
        <authorList>
            <person name="Jaros S."/>
            <person name="Januszkiewicz K."/>
            <person name="Wedrychowicz H."/>
        </authorList>
    </citation>
    <scope>NUCLEOTIDE SEQUENCE [LARGE SCALE GENOMIC DNA]</scope>
    <source>
        <strain evidence="2 3">DSM 26897</strain>
    </source>
</reference>
<feature type="compositionally biased region" description="Pro residues" evidence="1">
    <location>
        <begin position="84"/>
        <end position="98"/>
    </location>
</feature>
<sequence length="347" mass="38653">MERVQELIDKLWKQNQRQEGPESLLATVQQLQDALAAMVRTEAPKGAGKVAVVLPPKRRIAMVEVSAPQRPAERPAPAIAEAQPAPPVQPVAPVPEPEPVASQPEIPAQHLPFAGVETKAAPEINTIQPAPAEPAFQAGALPEPTLSRQPYALHKPPVHELAHSPAPVASPVPVEPKMPEIPLVSEPVPVQEPPAVEEPKPVLPPVSEPREEREVYHLHFDMPEEAPTLTQQFSQQPKELHELIGQKGESLNDRLKQDRPELGNKLKETPIRDLRKAIGLNDKFLFIKELFRGDEAMYERSIKTINNFHILPEAEYWISRELKVKLGWDDSSDAAQSFYQLVKRRFA</sequence>
<evidence type="ECO:0000313" key="2">
    <source>
        <dbReference type="EMBL" id="SHF25406.1"/>
    </source>
</evidence>
<evidence type="ECO:0000313" key="3">
    <source>
        <dbReference type="Proteomes" id="UP000184368"/>
    </source>
</evidence>
<keyword evidence="3" id="KW-1185">Reference proteome</keyword>
<dbReference type="AlphaFoldDB" id="A0A1M5A5U2"/>
<feature type="region of interest" description="Disordered" evidence="1">
    <location>
        <begin position="66"/>
        <end position="104"/>
    </location>
</feature>
<dbReference type="OrthoDB" id="1100725at2"/>
<dbReference type="RefSeq" id="WP_073042327.1">
    <property type="nucleotide sequence ID" value="NZ_FQUO01000006.1"/>
</dbReference>
<accession>A0A1M5A5U2</accession>
<dbReference type="Proteomes" id="UP000184368">
    <property type="component" value="Unassembled WGS sequence"/>
</dbReference>